<feature type="non-terminal residue" evidence="2">
    <location>
        <position position="45"/>
    </location>
</feature>
<dbReference type="EMBL" id="UINC01116995">
    <property type="protein sequence ID" value="SVC89115.1"/>
    <property type="molecule type" value="Genomic_DNA"/>
</dbReference>
<dbReference type="Gene3D" id="3.40.47.10">
    <property type="match status" value="1"/>
</dbReference>
<dbReference type="InterPro" id="IPR016039">
    <property type="entry name" value="Thiolase-like"/>
</dbReference>
<feature type="domain" description="Thiolase N-terminal" evidence="1">
    <location>
        <begin position="4"/>
        <end position="43"/>
    </location>
</feature>
<dbReference type="Pfam" id="PF00108">
    <property type="entry name" value="Thiolase_N"/>
    <property type="match status" value="1"/>
</dbReference>
<reference evidence="2" key="1">
    <citation type="submission" date="2018-05" db="EMBL/GenBank/DDBJ databases">
        <authorList>
            <person name="Lanie J.A."/>
            <person name="Ng W.-L."/>
            <person name="Kazmierczak K.M."/>
            <person name="Andrzejewski T.M."/>
            <person name="Davidsen T.M."/>
            <person name="Wayne K.J."/>
            <person name="Tettelin H."/>
            <person name="Glass J.I."/>
            <person name="Rusch D."/>
            <person name="Podicherti R."/>
            <person name="Tsui H.-C.T."/>
            <person name="Winkler M.E."/>
        </authorList>
    </citation>
    <scope>NUCLEOTIDE SEQUENCE</scope>
</reference>
<sequence length="45" mass="4945">MKEVVVIDCVRTPMGRSKNGVFRNVRAEDLSAALMTALLERNPGV</sequence>
<dbReference type="InterPro" id="IPR020616">
    <property type="entry name" value="Thiolase_N"/>
</dbReference>
<dbReference type="SUPFAM" id="SSF53901">
    <property type="entry name" value="Thiolase-like"/>
    <property type="match status" value="1"/>
</dbReference>
<evidence type="ECO:0000259" key="1">
    <source>
        <dbReference type="Pfam" id="PF00108"/>
    </source>
</evidence>
<protein>
    <recommendedName>
        <fullName evidence="1">Thiolase N-terminal domain-containing protein</fullName>
    </recommendedName>
</protein>
<name>A0A382QW68_9ZZZZ</name>
<dbReference type="AlphaFoldDB" id="A0A382QW68"/>
<organism evidence="2">
    <name type="scientific">marine metagenome</name>
    <dbReference type="NCBI Taxonomy" id="408172"/>
    <lineage>
        <taxon>unclassified sequences</taxon>
        <taxon>metagenomes</taxon>
        <taxon>ecological metagenomes</taxon>
    </lineage>
</organism>
<evidence type="ECO:0000313" key="2">
    <source>
        <dbReference type="EMBL" id="SVC89115.1"/>
    </source>
</evidence>
<dbReference type="GO" id="GO:0016747">
    <property type="term" value="F:acyltransferase activity, transferring groups other than amino-acyl groups"/>
    <property type="evidence" value="ECO:0007669"/>
    <property type="project" value="InterPro"/>
</dbReference>
<accession>A0A382QW68</accession>
<gene>
    <name evidence="2" type="ORF">METZ01_LOCUS341969</name>
</gene>
<proteinExistence type="predicted"/>